<organism evidence="1 2">
    <name type="scientific">Sorangium cellulosum</name>
    <name type="common">Polyangium cellulosum</name>
    <dbReference type="NCBI Taxonomy" id="56"/>
    <lineage>
        <taxon>Bacteria</taxon>
        <taxon>Pseudomonadati</taxon>
        <taxon>Myxococcota</taxon>
        <taxon>Polyangia</taxon>
        <taxon>Polyangiales</taxon>
        <taxon>Polyangiaceae</taxon>
        <taxon>Sorangium</taxon>
    </lineage>
</organism>
<evidence type="ECO:0000313" key="2">
    <source>
        <dbReference type="Proteomes" id="UP000075515"/>
    </source>
</evidence>
<comment type="caution">
    <text evidence="1">The sequence shown here is derived from an EMBL/GenBank/DDBJ whole genome shotgun (WGS) entry which is preliminary data.</text>
</comment>
<sequence>MYTIVGASPKASGTRGFWTRVVALEDGGEGREGAFAWASGAEASGERGAGCFMSGAQRTRRVLCHRASREAWPDAGPAAGPDSA</sequence>
<accession>A0A150T8E7</accession>
<dbReference type="EMBL" id="JEMC01000935">
    <property type="protein sequence ID" value="KYG00986.1"/>
    <property type="molecule type" value="Genomic_DNA"/>
</dbReference>
<gene>
    <name evidence="1" type="ORF">BE18_33430</name>
</gene>
<evidence type="ECO:0000313" key="1">
    <source>
        <dbReference type="EMBL" id="KYG00986.1"/>
    </source>
</evidence>
<name>A0A150T8E7_SORCE</name>
<dbReference type="Proteomes" id="UP000075515">
    <property type="component" value="Unassembled WGS sequence"/>
</dbReference>
<proteinExistence type="predicted"/>
<reference evidence="1 2" key="1">
    <citation type="submission" date="2014-02" db="EMBL/GenBank/DDBJ databases">
        <title>The small core and large imbalanced accessory genome model reveals a collaborative survival strategy of Sorangium cellulosum strains in nature.</title>
        <authorList>
            <person name="Han K."/>
            <person name="Peng R."/>
            <person name="Blom J."/>
            <person name="Li Y.-Z."/>
        </authorList>
    </citation>
    <scope>NUCLEOTIDE SEQUENCE [LARGE SCALE GENOMIC DNA]</scope>
    <source>
        <strain evidence="1 2">So0149</strain>
    </source>
</reference>
<protein>
    <submittedName>
        <fullName evidence="1">Uncharacterized protein</fullName>
    </submittedName>
</protein>
<dbReference type="AlphaFoldDB" id="A0A150T8E7"/>